<sequence>MVVIKINKIIKTDQKIYLDVLNYKIVKSIFSSPCDSSLLQMYEVESTDSSQHSSIVLIDDIHTKIIKMNMSFSSSDECRCFAVPLFSLKMMLNEHDHATFFAEMDDQSVLLDQFPYHVVEFVAAGRKPKVRKTDIVAIKWLQYDKQKKRVVTRYPPPPYDTEKSDELDSALKELSDAPSTLSTYTVVLRGKAVSLGDAYRKHELLTHQKTTLTAESGESDTEAEQRAANLIRQEQLRSAAKSFNDSLRK</sequence>
<dbReference type="RefSeq" id="XP_031781300.1">
    <property type="nucleotide sequence ID" value="XM_031925440.1"/>
</dbReference>
<dbReference type="GeneID" id="107981908"/>
<organism evidence="1 2">
    <name type="scientific">Nasonia vitripennis</name>
    <name type="common">Parasitic wasp</name>
    <dbReference type="NCBI Taxonomy" id="7425"/>
    <lineage>
        <taxon>Eukaryota</taxon>
        <taxon>Metazoa</taxon>
        <taxon>Ecdysozoa</taxon>
        <taxon>Arthropoda</taxon>
        <taxon>Hexapoda</taxon>
        <taxon>Insecta</taxon>
        <taxon>Pterygota</taxon>
        <taxon>Neoptera</taxon>
        <taxon>Endopterygota</taxon>
        <taxon>Hymenoptera</taxon>
        <taxon>Apocrita</taxon>
        <taxon>Proctotrupomorpha</taxon>
        <taxon>Chalcidoidea</taxon>
        <taxon>Pteromalidae</taxon>
        <taxon>Pteromalinae</taxon>
        <taxon>Nasonia</taxon>
    </lineage>
</organism>
<dbReference type="OrthoDB" id="7701369at2759"/>
<evidence type="ECO:0000313" key="1">
    <source>
        <dbReference type="EnsemblMetazoa" id="XP_031781300"/>
    </source>
</evidence>
<name>A0A7M7T814_NASVI</name>
<proteinExistence type="predicted"/>
<dbReference type="EnsemblMetazoa" id="XM_031925440">
    <property type="protein sequence ID" value="XP_031781300"/>
    <property type="gene ID" value="LOC107981908"/>
</dbReference>
<dbReference type="AlphaFoldDB" id="A0A7M7T814"/>
<reference evidence="1" key="1">
    <citation type="submission" date="2021-01" db="UniProtKB">
        <authorList>
            <consortium name="EnsemblMetazoa"/>
        </authorList>
    </citation>
    <scope>IDENTIFICATION</scope>
</reference>
<keyword evidence="2" id="KW-1185">Reference proteome</keyword>
<evidence type="ECO:0000313" key="2">
    <source>
        <dbReference type="Proteomes" id="UP000002358"/>
    </source>
</evidence>
<dbReference type="InParanoid" id="A0A7M7T814"/>
<protein>
    <submittedName>
        <fullName evidence="1">Uncharacterized protein</fullName>
    </submittedName>
</protein>
<dbReference type="Proteomes" id="UP000002358">
    <property type="component" value="Unassembled WGS sequence"/>
</dbReference>
<dbReference type="KEGG" id="nvi:107981908"/>
<accession>A0A7M7T814</accession>